<sequence>MNTNRRHFLKLTAAMGGAAMTPFAWAKRADAQGLETMVVASGQTINSLDLHRTGTNRASYQVAINCYDRLVGFGSRQLPTGEMSYDYDTIVPELAESWTISDDGLTLTFTLKADATFTDGSSVTAEDVKWSFDRAVTVGGFPTTQMQAGGFFRPDQFEAVDARTFVVRLDYPSKLSLPNLAVPVPFIINSTVALANATEADPWAMEYLHTTTAGSGAYSVTRWDQGQQLVYERNDAWVGGPMPEIRRVIMREVPHNSTRRALIERGDVQVSFDIPDRDAAELVGTVDVFSTPIENCIHCACLNTRFEPFQDPEVRKAIAHAIPYEAIFQTAAYGRGAPMWGGPAEITDTAWPRPFPYVTDMDRARAHLEASSFASGFPVQMSISLDLASWMEPAALLIQESLGQLGITTTVERIPGANWRTVALVEKSLDFHLENFGGWLNTPDYYFFWAYQRDRLFNSSNYDNEEVHELTERTLHMPMDDPEWAPLVQRMFQIVIEDLPRIPLYQPALNVAVNGAAGYEFWFHRQLDPRRMTGV</sequence>
<evidence type="ECO:0000256" key="2">
    <source>
        <dbReference type="ARBA" id="ARBA00005695"/>
    </source>
</evidence>
<dbReference type="InterPro" id="IPR000914">
    <property type="entry name" value="SBP_5_dom"/>
</dbReference>
<dbReference type="InterPro" id="IPR019546">
    <property type="entry name" value="TAT_signal_bac_arc"/>
</dbReference>
<evidence type="ECO:0000256" key="5">
    <source>
        <dbReference type="SAM" id="SignalP"/>
    </source>
</evidence>
<comment type="subcellular location">
    <subcellularLocation>
        <location evidence="1">Periplasm</location>
    </subcellularLocation>
</comment>
<dbReference type="InterPro" id="IPR030678">
    <property type="entry name" value="Peptide/Ni-bd"/>
</dbReference>
<feature type="domain" description="Solute-binding protein family 5" evidence="6">
    <location>
        <begin position="89"/>
        <end position="452"/>
    </location>
</feature>
<dbReference type="SUPFAM" id="SSF53850">
    <property type="entry name" value="Periplasmic binding protein-like II"/>
    <property type="match status" value="1"/>
</dbReference>
<dbReference type="NCBIfam" id="TIGR01409">
    <property type="entry name" value="TAT_signal_seq"/>
    <property type="match status" value="1"/>
</dbReference>
<dbReference type="AlphaFoldDB" id="A0A316GMF4"/>
<dbReference type="InterPro" id="IPR039424">
    <property type="entry name" value="SBP_5"/>
</dbReference>
<feature type="chain" id="PRO_5016341411" evidence="5">
    <location>
        <begin position="27"/>
        <end position="535"/>
    </location>
</feature>
<dbReference type="CDD" id="cd08512">
    <property type="entry name" value="PBP2_NikA_DppA_OppA_like_7"/>
    <property type="match status" value="1"/>
</dbReference>
<keyword evidence="8" id="KW-1185">Reference proteome</keyword>
<dbReference type="GO" id="GO:0015833">
    <property type="term" value="P:peptide transport"/>
    <property type="evidence" value="ECO:0007669"/>
    <property type="project" value="TreeGrafter"/>
</dbReference>
<dbReference type="Proteomes" id="UP000245708">
    <property type="component" value="Unassembled WGS sequence"/>
</dbReference>
<dbReference type="PANTHER" id="PTHR30290:SF10">
    <property type="entry name" value="PERIPLASMIC OLIGOPEPTIDE-BINDING PROTEIN-RELATED"/>
    <property type="match status" value="1"/>
</dbReference>
<evidence type="ECO:0000256" key="4">
    <source>
        <dbReference type="ARBA" id="ARBA00022729"/>
    </source>
</evidence>
<dbReference type="EMBL" id="QGGW01000001">
    <property type="protein sequence ID" value="PWK61979.1"/>
    <property type="molecule type" value="Genomic_DNA"/>
</dbReference>
<dbReference type="GO" id="GO:1904680">
    <property type="term" value="F:peptide transmembrane transporter activity"/>
    <property type="evidence" value="ECO:0007669"/>
    <property type="project" value="TreeGrafter"/>
</dbReference>
<dbReference type="FunFam" id="3.90.76.10:FF:000007">
    <property type="entry name" value="Dipeptide ABC transporter periplasmic dipeptide-binding protein"/>
    <property type="match status" value="1"/>
</dbReference>
<dbReference type="RefSeq" id="WP_109663812.1">
    <property type="nucleotide sequence ID" value="NZ_QGGW01000001.1"/>
</dbReference>
<organism evidence="7 8">
    <name type="scientific">Roseicyclus mahoneyensis</name>
    <dbReference type="NCBI Taxonomy" id="164332"/>
    <lineage>
        <taxon>Bacteria</taxon>
        <taxon>Pseudomonadati</taxon>
        <taxon>Pseudomonadota</taxon>
        <taxon>Alphaproteobacteria</taxon>
        <taxon>Rhodobacterales</taxon>
        <taxon>Roseobacteraceae</taxon>
        <taxon>Roseicyclus</taxon>
    </lineage>
</organism>
<dbReference type="InterPro" id="IPR006311">
    <property type="entry name" value="TAT_signal"/>
</dbReference>
<keyword evidence="3" id="KW-0813">Transport</keyword>
<dbReference type="PIRSF" id="PIRSF002741">
    <property type="entry name" value="MppA"/>
    <property type="match status" value="1"/>
</dbReference>
<evidence type="ECO:0000259" key="6">
    <source>
        <dbReference type="Pfam" id="PF00496"/>
    </source>
</evidence>
<dbReference type="GO" id="GO:0043190">
    <property type="term" value="C:ATP-binding cassette (ABC) transporter complex"/>
    <property type="evidence" value="ECO:0007669"/>
    <property type="project" value="InterPro"/>
</dbReference>
<proteinExistence type="inferred from homology"/>
<evidence type="ECO:0000313" key="8">
    <source>
        <dbReference type="Proteomes" id="UP000245708"/>
    </source>
</evidence>
<reference evidence="7 8" key="1">
    <citation type="submission" date="2018-05" db="EMBL/GenBank/DDBJ databases">
        <title>Genomic Encyclopedia of Type Strains, Phase IV (KMG-IV): sequencing the most valuable type-strain genomes for metagenomic binning, comparative biology and taxonomic classification.</title>
        <authorList>
            <person name="Goeker M."/>
        </authorList>
    </citation>
    <scope>NUCLEOTIDE SEQUENCE [LARGE SCALE GENOMIC DNA]</scope>
    <source>
        <strain evidence="7 8">DSM 16097</strain>
    </source>
</reference>
<comment type="caution">
    <text evidence="7">The sequence shown here is derived from an EMBL/GenBank/DDBJ whole genome shotgun (WGS) entry which is preliminary data.</text>
</comment>
<dbReference type="OrthoDB" id="9803988at2"/>
<dbReference type="Gene3D" id="3.40.190.10">
    <property type="entry name" value="Periplasmic binding protein-like II"/>
    <property type="match status" value="1"/>
</dbReference>
<keyword evidence="4 5" id="KW-0732">Signal</keyword>
<dbReference type="PROSITE" id="PS51318">
    <property type="entry name" value="TAT"/>
    <property type="match status" value="1"/>
</dbReference>
<gene>
    <name evidence="7" type="ORF">C7455_1014</name>
</gene>
<accession>A0A316GMF4</accession>
<evidence type="ECO:0000256" key="3">
    <source>
        <dbReference type="ARBA" id="ARBA00022448"/>
    </source>
</evidence>
<protein>
    <submittedName>
        <fullName evidence="7">Peptide/nickel transport system substrate-binding protein</fullName>
    </submittedName>
</protein>
<dbReference type="PANTHER" id="PTHR30290">
    <property type="entry name" value="PERIPLASMIC BINDING COMPONENT OF ABC TRANSPORTER"/>
    <property type="match status" value="1"/>
</dbReference>
<feature type="signal peptide" evidence="5">
    <location>
        <begin position="1"/>
        <end position="26"/>
    </location>
</feature>
<comment type="similarity">
    <text evidence="2">Belongs to the bacterial solute-binding protein 5 family.</text>
</comment>
<dbReference type="Pfam" id="PF00496">
    <property type="entry name" value="SBP_bac_5"/>
    <property type="match status" value="1"/>
</dbReference>
<name>A0A316GMF4_9RHOB</name>
<evidence type="ECO:0000256" key="1">
    <source>
        <dbReference type="ARBA" id="ARBA00004418"/>
    </source>
</evidence>
<evidence type="ECO:0000313" key="7">
    <source>
        <dbReference type="EMBL" id="PWK61979.1"/>
    </source>
</evidence>
<dbReference type="Gene3D" id="3.10.105.10">
    <property type="entry name" value="Dipeptide-binding Protein, Domain 3"/>
    <property type="match status" value="1"/>
</dbReference>
<dbReference type="GO" id="GO:0030288">
    <property type="term" value="C:outer membrane-bounded periplasmic space"/>
    <property type="evidence" value="ECO:0007669"/>
    <property type="project" value="UniProtKB-ARBA"/>
</dbReference>